<reference evidence="2" key="1">
    <citation type="submission" date="2018-11" db="EMBL/GenBank/DDBJ databases">
        <title>Genome sequencing of a novel mesophilic and cellulolytic organism within the genus Hungateiclostridium.</title>
        <authorList>
            <person name="Rettenmaier R."/>
            <person name="Liebl W."/>
            <person name="Zverlov V."/>
        </authorList>
    </citation>
    <scope>NUCLEOTIDE SEQUENCE [LARGE SCALE GENOMIC DNA]</scope>
    <source>
        <strain evidence="2">N2K1</strain>
    </source>
</reference>
<dbReference type="RefSeq" id="WP_069194920.1">
    <property type="nucleotide sequence ID" value="NZ_RLII01000011.1"/>
</dbReference>
<dbReference type="InterPro" id="IPR014202">
    <property type="entry name" value="Spore_II_R"/>
</dbReference>
<protein>
    <submittedName>
        <fullName evidence="1">Stage II sporulation protein R</fullName>
    </submittedName>
</protein>
<gene>
    <name evidence="1" type="primary">spoIIR</name>
    <name evidence="1" type="ORF">EFD62_09760</name>
</gene>
<comment type="caution">
    <text evidence="1">The sequence shown here is derived from an EMBL/GenBank/DDBJ whole genome shotgun (WGS) entry which is preliminary data.</text>
</comment>
<proteinExistence type="predicted"/>
<evidence type="ECO:0000313" key="1">
    <source>
        <dbReference type="EMBL" id="RXE58915.1"/>
    </source>
</evidence>
<keyword evidence="2" id="KW-1185">Reference proteome</keyword>
<name>A0A4Q0I586_9FIRM</name>
<evidence type="ECO:0000313" key="2">
    <source>
        <dbReference type="Proteomes" id="UP000289166"/>
    </source>
</evidence>
<accession>A0A4Q0I586</accession>
<organism evidence="1 2">
    <name type="scientific">Acetivibrio mesophilus</name>
    <dbReference type="NCBI Taxonomy" id="2487273"/>
    <lineage>
        <taxon>Bacteria</taxon>
        <taxon>Bacillati</taxon>
        <taxon>Bacillota</taxon>
        <taxon>Clostridia</taxon>
        <taxon>Eubacteriales</taxon>
        <taxon>Oscillospiraceae</taxon>
        <taxon>Acetivibrio</taxon>
    </lineage>
</organism>
<dbReference type="Pfam" id="PF09551">
    <property type="entry name" value="Spore_II_R"/>
    <property type="match status" value="1"/>
</dbReference>
<dbReference type="AlphaFoldDB" id="A0A4Q0I586"/>
<dbReference type="Proteomes" id="UP000289166">
    <property type="component" value="Unassembled WGS sequence"/>
</dbReference>
<sequence length="232" mass="26357">MFNSFKNVYKKNICAKVLTAAILLVTIISGVALISYSENVSDGLADNIIRLHVLANSDSPEDQQLKRDVRDVVISFMKDRLKNVKDVETTKKIIEENSEAIKQIALDEIKRQNKEYDVEVMLGIYPFPTKVYGDISLPAGNYQALRVVIGNGEGQNWWCVLFPPLCFVDATHGTVPDSVKNDLKEVLSEEEYYLITTQDEDEDIPIEIKFKIVEMFQNSKIKIASAMNRMFQ</sequence>
<dbReference type="EMBL" id="RLII01000011">
    <property type="protein sequence ID" value="RXE58915.1"/>
    <property type="molecule type" value="Genomic_DNA"/>
</dbReference>
<dbReference type="OrthoDB" id="9793324at2"/>
<dbReference type="NCBIfam" id="TIGR02837">
    <property type="entry name" value="spore_II_R"/>
    <property type="match status" value="1"/>
</dbReference>